<accession>A0A645C4N9</accession>
<dbReference type="AlphaFoldDB" id="A0A645C4N9"/>
<protein>
    <submittedName>
        <fullName evidence="1">Uncharacterized protein</fullName>
    </submittedName>
</protein>
<name>A0A645C4N9_9ZZZZ</name>
<proteinExistence type="predicted"/>
<comment type="caution">
    <text evidence="1">The sequence shown here is derived from an EMBL/GenBank/DDBJ whole genome shotgun (WGS) entry which is preliminary data.</text>
</comment>
<dbReference type="EMBL" id="VSSQ01024850">
    <property type="protein sequence ID" value="MPM72612.1"/>
    <property type="molecule type" value="Genomic_DNA"/>
</dbReference>
<reference evidence="1" key="1">
    <citation type="submission" date="2019-08" db="EMBL/GenBank/DDBJ databases">
        <authorList>
            <person name="Kucharzyk K."/>
            <person name="Murdoch R.W."/>
            <person name="Higgins S."/>
            <person name="Loffler F."/>
        </authorList>
    </citation>
    <scope>NUCLEOTIDE SEQUENCE</scope>
</reference>
<organism evidence="1">
    <name type="scientific">bioreactor metagenome</name>
    <dbReference type="NCBI Taxonomy" id="1076179"/>
    <lineage>
        <taxon>unclassified sequences</taxon>
        <taxon>metagenomes</taxon>
        <taxon>ecological metagenomes</taxon>
    </lineage>
</organism>
<evidence type="ECO:0000313" key="1">
    <source>
        <dbReference type="EMBL" id="MPM72612.1"/>
    </source>
</evidence>
<gene>
    <name evidence="1" type="ORF">SDC9_119588</name>
</gene>
<sequence length="241" mass="27132">MPLQPVSFLHAGYILRVQREVAQQHIHIIRFHLLPGCPGTFKRLQLIIDGTKGRLILRSDEAGQPHRFQLLPARLQRKIRRLQVGHIQASRAEPQALPLKGDLLRAVQINGPLFLRQGDKISLHAALGHTAVQGLRVLIARYQKYRHVRRHAVQQLKKGRVIAIFADHIPRQADGVITLQADLLIQPLLPLAEMAAMQVADMQDSKTLIALVHAGYAHLQLLQADLAVVDRVEAQDNTRRQ</sequence>